<evidence type="ECO:0000313" key="12">
    <source>
        <dbReference type="Proteomes" id="UP000737018"/>
    </source>
</evidence>
<gene>
    <name evidence="11" type="ORF">CMV_028514</name>
</gene>
<evidence type="ECO:0000256" key="1">
    <source>
        <dbReference type="ARBA" id="ARBA00004251"/>
    </source>
</evidence>
<reference evidence="11" key="1">
    <citation type="submission" date="2020-03" db="EMBL/GenBank/DDBJ databases">
        <title>Castanea mollissima Vanexum genome sequencing.</title>
        <authorList>
            <person name="Staton M."/>
        </authorList>
    </citation>
    <scope>NUCLEOTIDE SEQUENCE</scope>
    <source>
        <tissue evidence="11">Leaf</tissue>
    </source>
</reference>
<dbReference type="Proteomes" id="UP000737018">
    <property type="component" value="Unassembled WGS sequence"/>
</dbReference>
<comment type="similarity">
    <text evidence="2">Belongs to the RLP family.</text>
</comment>
<evidence type="ECO:0000256" key="8">
    <source>
        <dbReference type="ARBA" id="ARBA00023136"/>
    </source>
</evidence>
<keyword evidence="12" id="KW-1185">Reference proteome</keyword>
<evidence type="ECO:0000256" key="3">
    <source>
        <dbReference type="ARBA" id="ARBA00022475"/>
    </source>
</evidence>
<evidence type="ECO:0000256" key="4">
    <source>
        <dbReference type="ARBA" id="ARBA00022614"/>
    </source>
</evidence>
<comment type="subcellular location">
    <subcellularLocation>
        <location evidence="1">Cell membrane</location>
        <topology evidence="1">Single-pass type I membrane protein</topology>
    </subcellularLocation>
</comment>
<sequence>MEVFSAIDLSSNKFNGNISEFIGNLNGFQLFNLSSNNLAGHIPSSLGNLTTLELLDLSQNKLSGQIPEQLKQLTFLESFNVSNNQLTGPTPHGEQFDTFDNSSFEENLGLRGSPLSKKCEDLEPSPLPTSSIGDGQNSWFHIEFDWKIIILGYGSGLVIGVVLGNIATEKNQHWFVKIKKLQHKMRKRQHV</sequence>
<evidence type="ECO:0000256" key="6">
    <source>
        <dbReference type="ARBA" id="ARBA00022737"/>
    </source>
</evidence>
<evidence type="ECO:0000256" key="5">
    <source>
        <dbReference type="ARBA" id="ARBA00022692"/>
    </source>
</evidence>
<dbReference type="AlphaFoldDB" id="A0A8J4Q8T6"/>
<evidence type="ECO:0000313" key="11">
    <source>
        <dbReference type="EMBL" id="KAF3945081.1"/>
    </source>
</evidence>
<dbReference type="Pfam" id="PF00560">
    <property type="entry name" value="LRR_1"/>
    <property type="match status" value="4"/>
</dbReference>
<proteinExistence type="inferred from homology"/>
<accession>A0A8J4Q8T6</accession>
<keyword evidence="4" id="KW-0433">Leucine-rich repeat</keyword>
<evidence type="ECO:0000256" key="2">
    <source>
        <dbReference type="ARBA" id="ARBA00009592"/>
    </source>
</evidence>
<keyword evidence="10" id="KW-0325">Glycoprotein</keyword>
<evidence type="ECO:0000256" key="10">
    <source>
        <dbReference type="ARBA" id="ARBA00023180"/>
    </source>
</evidence>
<dbReference type="OrthoDB" id="544346at2759"/>
<dbReference type="SUPFAM" id="SSF52058">
    <property type="entry name" value="L domain-like"/>
    <property type="match status" value="1"/>
</dbReference>
<dbReference type="PANTHER" id="PTHR27004">
    <property type="entry name" value="RECEPTOR-LIKE PROTEIN 12 ISOFORM X1"/>
    <property type="match status" value="1"/>
</dbReference>
<evidence type="ECO:0008006" key="13">
    <source>
        <dbReference type="Google" id="ProtNLM"/>
    </source>
</evidence>
<evidence type="ECO:0000256" key="9">
    <source>
        <dbReference type="ARBA" id="ARBA00023170"/>
    </source>
</evidence>
<dbReference type="Gene3D" id="3.80.10.10">
    <property type="entry name" value="Ribonuclease Inhibitor"/>
    <property type="match status" value="1"/>
</dbReference>
<keyword evidence="7" id="KW-1133">Transmembrane helix</keyword>
<protein>
    <recommendedName>
        <fullName evidence="13">Receptor-like protein 12</fullName>
    </recommendedName>
</protein>
<dbReference type="GO" id="GO:0005886">
    <property type="term" value="C:plasma membrane"/>
    <property type="evidence" value="ECO:0007669"/>
    <property type="project" value="UniProtKB-SubCell"/>
</dbReference>
<keyword evidence="8" id="KW-0472">Membrane</keyword>
<dbReference type="PANTHER" id="PTHR27004:SF447">
    <property type="entry name" value="RECEPTOR LIKE PROTEIN 30-LIKE"/>
    <property type="match status" value="1"/>
</dbReference>
<keyword evidence="6" id="KW-0677">Repeat</keyword>
<dbReference type="EMBL" id="JRKL02012499">
    <property type="protein sequence ID" value="KAF3945081.1"/>
    <property type="molecule type" value="Genomic_DNA"/>
</dbReference>
<dbReference type="FunFam" id="3.80.10.10:FF:000111">
    <property type="entry name" value="LRR receptor-like serine/threonine-protein kinase ERECTA"/>
    <property type="match status" value="1"/>
</dbReference>
<evidence type="ECO:0000256" key="7">
    <source>
        <dbReference type="ARBA" id="ARBA00022989"/>
    </source>
</evidence>
<name>A0A8J4Q8T6_9ROSI</name>
<organism evidence="11 12">
    <name type="scientific">Castanea mollissima</name>
    <name type="common">Chinese chestnut</name>
    <dbReference type="NCBI Taxonomy" id="60419"/>
    <lineage>
        <taxon>Eukaryota</taxon>
        <taxon>Viridiplantae</taxon>
        <taxon>Streptophyta</taxon>
        <taxon>Embryophyta</taxon>
        <taxon>Tracheophyta</taxon>
        <taxon>Spermatophyta</taxon>
        <taxon>Magnoliopsida</taxon>
        <taxon>eudicotyledons</taxon>
        <taxon>Gunneridae</taxon>
        <taxon>Pentapetalae</taxon>
        <taxon>rosids</taxon>
        <taxon>fabids</taxon>
        <taxon>Fagales</taxon>
        <taxon>Fagaceae</taxon>
        <taxon>Castanea</taxon>
    </lineage>
</organism>
<dbReference type="InterPro" id="IPR032675">
    <property type="entry name" value="LRR_dom_sf"/>
</dbReference>
<keyword evidence="5" id="KW-0812">Transmembrane</keyword>
<keyword evidence="3" id="KW-1003">Cell membrane</keyword>
<comment type="caution">
    <text evidence="11">The sequence shown here is derived from an EMBL/GenBank/DDBJ whole genome shotgun (WGS) entry which is preliminary data.</text>
</comment>
<dbReference type="PRINTS" id="PR00019">
    <property type="entry name" value="LEURICHRPT"/>
</dbReference>
<dbReference type="InterPro" id="IPR001611">
    <property type="entry name" value="Leu-rich_rpt"/>
</dbReference>
<keyword evidence="9" id="KW-0675">Receptor</keyword>